<dbReference type="EMBL" id="ML178817">
    <property type="protein sequence ID" value="TFL04997.1"/>
    <property type="molecule type" value="Genomic_DNA"/>
</dbReference>
<keyword evidence="2" id="KW-0479">Metal-binding</keyword>
<dbReference type="InterPro" id="IPR036249">
    <property type="entry name" value="Thioredoxin-like_sf"/>
</dbReference>
<feature type="domain" description="Glutaredoxin" evidence="8">
    <location>
        <begin position="85"/>
        <end position="152"/>
    </location>
</feature>
<keyword evidence="3" id="KW-0408">Iron</keyword>
<dbReference type="GO" id="GO:0046872">
    <property type="term" value="F:metal ion binding"/>
    <property type="evidence" value="ECO:0007669"/>
    <property type="project" value="UniProtKB-KW"/>
</dbReference>
<evidence type="ECO:0000256" key="7">
    <source>
        <dbReference type="SAM" id="MobiDB-lite"/>
    </source>
</evidence>
<dbReference type="InterPro" id="IPR033658">
    <property type="entry name" value="GRX_PICOT-like"/>
</dbReference>
<evidence type="ECO:0000256" key="2">
    <source>
        <dbReference type="ARBA" id="ARBA00022723"/>
    </source>
</evidence>
<dbReference type="Proteomes" id="UP000305067">
    <property type="component" value="Unassembled WGS sequence"/>
</dbReference>
<keyword evidence="1" id="KW-0001">2Fe-2S</keyword>
<dbReference type="FunFam" id="3.40.30.10:FF:000005">
    <property type="entry name" value="Glutaredoxin 5"/>
    <property type="match status" value="1"/>
</dbReference>
<proteinExistence type="predicted"/>
<keyword evidence="10" id="KW-1185">Reference proteome</keyword>
<dbReference type="GO" id="GO:0044571">
    <property type="term" value="P:[2Fe-2S] cluster assembly"/>
    <property type="evidence" value="ECO:0007669"/>
    <property type="project" value="UniProtKB-ARBA"/>
</dbReference>
<dbReference type="NCBIfam" id="TIGR00365">
    <property type="entry name" value="Grx4 family monothiol glutaredoxin"/>
    <property type="match status" value="1"/>
</dbReference>
<dbReference type="GO" id="GO:0015036">
    <property type="term" value="F:disulfide oxidoreductase activity"/>
    <property type="evidence" value="ECO:0007669"/>
    <property type="project" value="UniProtKB-ARBA"/>
</dbReference>
<protein>
    <recommendedName>
        <fullName evidence="6">Monothiol glutaredoxin-5, mitochondrial</fullName>
    </recommendedName>
</protein>
<dbReference type="GO" id="GO:0005759">
    <property type="term" value="C:mitochondrial matrix"/>
    <property type="evidence" value="ECO:0007669"/>
    <property type="project" value="TreeGrafter"/>
</dbReference>
<dbReference type="OrthoDB" id="415696at2759"/>
<name>A0A5C3QUB3_9AGAR</name>
<sequence length="194" mass="21362">MFTKSGPRAAFRSLDSTPTRPYSSDLDSVLFFLLPSSSTPKMFRAITQAAALRPRSTIQTVSFARRHLSQEHREAIQKAVTSTPVVLFMKGTLDAPACGFSRAVVQMMDFHGVPSDKIKSYNVLADDELRNGIKEYSEWPTVPQVYVNGEFVGGCDIMMNMHQSGELEDMLVEKGIVPELIPEKEGDAAPSSSS</sequence>
<dbReference type="Gene3D" id="3.40.30.10">
    <property type="entry name" value="Glutaredoxin"/>
    <property type="match status" value="1"/>
</dbReference>
<evidence type="ECO:0000256" key="5">
    <source>
        <dbReference type="ARBA" id="ARBA00023284"/>
    </source>
</evidence>
<evidence type="ECO:0000313" key="10">
    <source>
        <dbReference type="Proteomes" id="UP000305067"/>
    </source>
</evidence>
<evidence type="ECO:0000256" key="1">
    <source>
        <dbReference type="ARBA" id="ARBA00022714"/>
    </source>
</evidence>
<dbReference type="AlphaFoldDB" id="A0A5C3QUB3"/>
<organism evidence="9 10">
    <name type="scientific">Pterulicium gracile</name>
    <dbReference type="NCBI Taxonomy" id="1884261"/>
    <lineage>
        <taxon>Eukaryota</taxon>
        <taxon>Fungi</taxon>
        <taxon>Dikarya</taxon>
        <taxon>Basidiomycota</taxon>
        <taxon>Agaricomycotina</taxon>
        <taxon>Agaricomycetes</taxon>
        <taxon>Agaricomycetidae</taxon>
        <taxon>Agaricales</taxon>
        <taxon>Pleurotineae</taxon>
        <taxon>Pterulaceae</taxon>
        <taxon>Pterulicium</taxon>
    </lineage>
</organism>
<evidence type="ECO:0000256" key="4">
    <source>
        <dbReference type="ARBA" id="ARBA00023014"/>
    </source>
</evidence>
<dbReference type="SUPFAM" id="SSF52833">
    <property type="entry name" value="Thioredoxin-like"/>
    <property type="match status" value="1"/>
</dbReference>
<keyword evidence="4" id="KW-0411">Iron-sulfur</keyword>
<evidence type="ECO:0000313" key="9">
    <source>
        <dbReference type="EMBL" id="TFL04997.1"/>
    </source>
</evidence>
<evidence type="ECO:0000256" key="6">
    <source>
        <dbReference type="ARBA" id="ARBA00067618"/>
    </source>
</evidence>
<keyword evidence="5" id="KW-0676">Redox-active center</keyword>
<dbReference type="GO" id="GO:0051537">
    <property type="term" value="F:2 iron, 2 sulfur cluster binding"/>
    <property type="evidence" value="ECO:0007669"/>
    <property type="project" value="UniProtKB-KW"/>
</dbReference>
<feature type="region of interest" description="Disordered" evidence="7">
    <location>
        <begin position="1"/>
        <end position="20"/>
    </location>
</feature>
<dbReference type="PANTHER" id="PTHR10293:SF16">
    <property type="entry name" value="GLUTAREDOXIN-RELATED PROTEIN 5, MITOCHONDRIAL"/>
    <property type="match status" value="1"/>
</dbReference>
<evidence type="ECO:0000256" key="3">
    <source>
        <dbReference type="ARBA" id="ARBA00023004"/>
    </source>
</evidence>
<reference evidence="9 10" key="1">
    <citation type="journal article" date="2019" name="Nat. Ecol. Evol.">
        <title>Megaphylogeny resolves global patterns of mushroom evolution.</title>
        <authorList>
            <person name="Varga T."/>
            <person name="Krizsan K."/>
            <person name="Foldi C."/>
            <person name="Dima B."/>
            <person name="Sanchez-Garcia M."/>
            <person name="Sanchez-Ramirez S."/>
            <person name="Szollosi G.J."/>
            <person name="Szarkandi J.G."/>
            <person name="Papp V."/>
            <person name="Albert L."/>
            <person name="Andreopoulos W."/>
            <person name="Angelini C."/>
            <person name="Antonin V."/>
            <person name="Barry K.W."/>
            <person name="Bougher N.L."/>
            <person name="Buchanan P."/>
            <person name="Buyck B."/>
            <person name="Bense V."/>
            <person name="Catcheside P."/>
            <person name="Chovatia M."/>
            <person name="Cooper J."/>
            <person name="Damon W."/>
            <person name="Desjardin D."/>
            <person name="Finy P."/>
            <person name="Geml J."/>
            <person name="Haridas S."/>
            <person name="Hughes K."/>
            <person name="Justo A."/>
            <person name="Karasinski D."/>
            <person name="Kautmanova I."/>
            <person name="Kiss B."/>
            <person name="Kocsube S."/>
            <person name="Kotiranta H."/>
            <person name="LaButti K.M."/>
            <person name="Lechner B.E."/>
            <person name="Liimatainen K."/>
            <person name="Lipzen A."/>
            <person name="Lukacs Z."/>
            <person name="Mihaltcheva S."/>
            <person name="Morgado L.N."/>
            <person name="Niskanen T."/>
            <person name="Noordeloos M.E."/>
            <person name="Ohm R.A."/>
            <person name="Ortiz-Santana B."/>
            <person name="Ovrebo C."/>
            <person name="Racz N."/>
            <person name="Riley R."/>
            <person name="Savchenko A."/>
            <person name="Shiryaev A."/>
            <person name="Soop K."/>
            <person name="Spirin V."/>
            <person name="Szebenyi C."/>
            <person name="Tomsovsky M."/>
            <person name="Tulloss R.E."/>
            <person name="Uehling J."/>
            <person name="Grigoriev I.V."/>
            <person name="Vagvolgyi C."/>
            <person name="Papp T."/>
            <person name="Martin F.M."/>
            <person name="Miettinen O."/>
            <person name="Hibbett D.S."/>
            <person name="Nagy L.G."/>
        </authorList>
    </citation>
    <scope>NUCLEOTIDE SEQUENCE [LARGE SCALE GENOMIC DNA]</scope>
    <source>
        <strain evidence="9 10">CBS 309.79</strain>
    </source>
</reference>
<dbReference type="CDD" id="cd03028">
    <property type="entry name" value="GRX_PICOT_like"/>
    <property type="match status" value="1"/>
</dbReference>
<dbReference type="InterPro" id="IPR002109">
    <property type="entry name" value="Glutaredoxin"/>
</dbReference>
<evidence type="ECO:0000259" key="8">
    <source>
        <dbReference type="Pfam" id="PF00462"/>
    </source>
</evidence>
<gene>
    <name evidence="9" type="ORF">BDV98DRAFT_561296</name>
</gene>
<dbReference type="STRING" id="1884261.A0A5C3QUB3"/>
<dbReference type="InterPro" id="IPR004480">
    <property type="entry name" value="Monothiol_GRX-rel"/>
</dbReference>
<accession>A0A5C3QUB3</accession>
<dbReference type="PANTHER" id="PTHR10293">
    <property type="entry name" value="GLUTAREDOXIN FAMILY MEMBER"/>
    <property type="match status" value="1"/>
</dbReference>
<dbReference type="Pfam" id="PF00462">
    <property type="entry name" value="Glutaredoxin"/>
    <property type="match status" value="1"/>
</dbReference>
<dbReference type="PROSITE" id="PS51354">
    <property type="entry name" value="GLUTAREDOXIN_2"/>
    <property type="match status" value="1"/>
</dbReference>